<feature type="domain" description="F-box" evidence="3">
    <location>
        <begin position="1"/>
        <end position="59"/>
    </location>
</feature>
<dbReference type="STRING" id="45354.A0A1L0BZA5"/>
<evidence type="ECO:0000256" key="2">
    <source>
        <dbReference type="ARBA" id="ARBA00022737"/>
    </source>
</evidence>
<dbReference type="InterPro" id="IPR001611">
    <property type="entry name" value="Leu-rich_rpt"/>
</dbReference>
<keyword evidence="5" id="KW-1185">Reference proteome</keyword>
<evidence type="ECO:0000256" key="1">
    <source>
        <dbReference type="ARBA" id="ARBA00022614"/>
    </source>
</evidence>
<dbReference type="EMBL" id="LT635760">
    <property type="protein sequence ID" value="SGZ55754.1"/>
    <property type="molecule type" value="Genomic_DNA"/>
</dbReference>
<keyword evidence="2" id="KW-0677">Repeat</keyword>
<gene>
    <name evidence="4" type="ORF">SAMEA4029010_CIC11G00000003939</name>
</gene>
<dbReference type="PROSITE" id="PS50181">
    <property type="entry name" value="FBOX"/>
    <property type="match status" value="1"/>
</dbReference>
<dbReference type="Gene3D" id="3.80.10.10">
    <property type="entry name" value="Ribonuclease Inhibitor"/>
    <property type="match status" value="1"/>
</dbReference>
<sequence>MEFADLPPDILGQIFQKLDLDYLYCLLLLFNANCSNQILRVIETVRYSRLIITNSWRQLLRLLPRAKKISSLELLSRYTYLSINEFQDFIPEWESKLYPEVNVRRKLVFVLCCDNSNVDQRYRIIRSFSRLLRRLPQSVLNVTRQVFLFMGGLNLVVERSLDEEVISCLFQSIEKMSSLYPSLESLSLVGPVDAHERGSINWPSCYDYSHFTSLSTVCMSNMGILSLANIEFPELIKHLVVSHNSILTLYGVKFPETLVTLDLSYNNLTGSFKTKLPMLKVFNIRRNYIEDMMHLPDSIEDLDISFNELPSTMFRIPAALKVLRTDIAQFYLMSEKVQVELRLQQVCVKKNIASQTNQSIFTRM</sequence>
<keyword evidence="1" id="KW-0433">Leucine-rich repeat</keyword>
<name>A0A1L0BZA5_9ASCO</name>
<dbReference type="SUPFAM" id="SSF52058">
    <property type="entry name" value="L domain-like"/>
    <property type="match status" value="1"/>
</dbReference>
<evidence type="ECO:0000313" key="5">
    <source>
        <dbReference type="Proteomes" id="UP000182334"/>
    </source>
</evidence>
<dbReference type="InterPro" id="IPR001810">
    <property type="entry name" value="F-box_dom"/>
</dbReference>
<dbReference type="OrthoDB" id="4019115at2759"/>
<dbReference type="Pfam" id="PF00560">
    <property type="entry name" value="LRR_1"/>
    <property type="match status" value="1"/>
</dbReference>
<proteinExistence type="predicted"/>
<reference evidence="4 5" key="1">
    <citation type="submission" date="2016-10" db="EMBL/GenBank/DDBJ databases">
        <authorList>
            <person name="de Groot N.N."/>
        </authorList>
    </citation>
    <scope>NUCLEOTIDE SEQUENCE [LARGE SCALE GENOMIC DNA]</scope>
    <source>
        <strain evidence="4 5">CBS 141442</strain>
    </source>
</reference>
<dbReference type="PANTHER" id="PTHR15454:SF56">
    <property type="entry name" value="PROTEIN PHOSPHATASE 1 REGULATORY SUBUNIT 7-RELATED"/>
    <property type="match status" value="1"/>
</dbReference>
<dbReference type="GO" id="GO:0005737">
    <property type="term" value="C:cytoplasm"/>
    <property type="evidence" value="ECO:0007669"/>
    <property type="project" value="TreeGrafter"/>
</dbReference>
<protein>
    <submittedName>
        <fullName evidence="4">CIC11C00000003939</fullName>
    </submittedName>
</protein>
<evidence type="ECO:0000259" key="3">
    <source>
        <dbReference type="PROSITE" id="PS50181"/>
    </source>
</evidence>
<accession>A0A1L0BZA5</accession>
<dbReference type="Proteomes" id="UP000182334">
    <property type="component" value="Chromosome V"/>
</dbReference>
<dbReference type="AlphaFoldDB" id="A0A1L0BZA5"/>
<evidence type="ECO:0000313" key="4">
    <source>
        <dbReference type="EMBL" id="SGZ55754.1"/>
    </source>
</evidence>
<organism evidence="4 5">
    <name type="scientific">Sungouiella intermedia</name>
    <dbReference type="NCBI Taxonomy" id="45354"/>
    <lineage>
        <taxon>Eukaryota</taxon>
        <taxon>Fungi</taxon>
        <taxon>Dikarya</taxon>
        <taxon>Ascomycota</taxon>
        <taxon>Saccharomycotina</taxon>
        <taxon>Pichiomycetes</taxon>
        <taxon>Metschnikowiaceae</taxon>
        <taxon>Sungouiella</taxon>
    </lineage>
</organism>
<dbReference type="InterPro" id="IPR032675">
    <property type="entry name" value="LRR_dom_sf"/>
</dbReference>
<dbReference type="PANTHER" id="PTHR15454">
    <property type="entry name" value="NISCHARIN RELATED"/>
    <property type="match status" value="1"/>
</dbReference>